<dbReference type="OrthoDB" id="9768060at2"/>
<sequence>MTIGIELGRTNTGAAGMMDLEELLATRLLVQGNSGSGKSHLLRRLMEQSAPWVQQAVIDPEGDFTSLADKFGHLVIDAAAHPEEAMAAAGDRVRRHRVSVVLNLEGLEVDRQLRHAAAFLGGLFDAERDHWTPMLVVVDEAQLFAPAAGGDTSDDARRAALSAMTDLMCRGRKRGLAGIIATQRLAKLAKNVAAEASNFLMGRTFLDIDMARAADLLGMERRQAEQFRDLQRGHFIGLGPALSRRPLAMRIGTVETQSRGSGPSLTPLPQTAPEEARELILAAPGPVAPRPARRAPPTPPQDILAQLAQASATPRPAATRAVEPEPSAEEVAERDARTRAILHEMLAEEDAAFRPIGVLYQDLLVRLRIHAVGGRPPELPAFRRMLAVARAGIPPEAANDPGWPEAAARAEGLPEDTQGVFLLLAHAARQGMPCPSDAAIARAYGSRSAGRARRLLTWIEEQGLIVQRPAAGGRRIVALVGLAWETAPGDPAAA</sequence>
<dbReference type="Proteomes" id="UP000184387">
    <property type="component" value="Unassembled WGS sequence"/>
</dbReference>
<dbReference type="Gene3D" id="3.40.50.300">
    <property type="entry name" value="P-loop containing nucleotide triphosphate hydrolases"/>
    <property type="match status" value="1"/>
</dbReference>
<dbReference type="PANTHER" id="PTHR42957">
    <property type="entry name" value="HELICASE MJ1565-RELATED"/>
    <property type="match status" value="1"/>
</dbReference>
<dbReference type="RefSeq" id="WP_073136029.1">
    <property type="nucleotide sequence ID" value="NZ_FQZF01000017.1"/>
</dbReference>
<proteinExistence type="predicted"/>
<feature type="domain" description="Orc1-like AAA ATPase" evidence="2">
    <location>
        <begin position="28"/>
        <end position="170"/>
    </location>
</feature>
<dbReference type="InterPro" id="IPR041664">
    <property type="entry name" value="AAA_16"/>
</dbReference>
<dbReference type="PIRSF" id="PIRSF034081">
    <property type="entry name" value="ATPase_Atu1862"/>
    <property type="match status" value="1"/>
</dbReference>
<dbReference type="Pfam" id="PF13191">
    <property type="entry name" value="AAA_16"/>
    <property type="match status" value="1"/>
</dbReference>
<dbReference type="EMBL" id="FQZF01000017">
    <property type="protein sequence ID" value="SHJ61626.1"/>
    <property type="molecule type" value="Genomic_DNA"/>
</dbReference>
<gene>
    <name evidence="3" type="ORF">SAMN02745194_02955</name>
</gene>
<dbReference type="STRING" id="198092.SAMN02745194_02955"/>
<accession>A0A1M6KRX6</accession>
<protein>
    <recommendedName>
        <fullName evidence="2">Orc1-like AAA ATPase domain-containing protein</fullName>
    </recommendedName>
</protein>
<dbReference type="InterPro" id="IPR027417">
    <property type="entry name" value="P-loop_NTPase"/>
</dbReference>
<evidence type="ECO:0000256" key="1">
    <source>
        <dbReference type="SAM" id="MobiDB-lite"/>
    </source>
</evidence>
<dbReference type="PANTHER" id="PTHR42957:SF1">
    <property type="entry name" value="HELICASE MJ1565-RELATED"/>
    <property type="match status" value="1"/>
</dbReference>
<reference evidence="3 4" key="1">
    <citation type="submission" date="2016-11" db="EMBL/GenBank/DDBJ databases">
        <authorList>
            <person name="Jaros S."/>
            <person name="Januszkiewicz K."/>
            <person name="Wedrychowicz H."/>
        </authorList>
    </citation>
    <scope>NUCLEOTIDE SEQUENCE [LARGE SCALE GENOMIC DNA]</scope>
    <source>
        <strain evidence="3 4">DSM 14916</strain>
    </source>
</reference>
<organism evidence="3 4">
    <name type="scientific">Muricoccus roseus</name>
    <dbReference type="NCBI Taxonomy" id="198092"/>
    <lineage>
        <taxon>Bacteria</taxon>
        <taxon>Pseudomonadati</taxon>
        <taxon>Pseudomonadota</taxon>
        <taxon>Alphaproteobacteria</taxon>
        <taxon>Acetobacterales</taxon>
        <taxon>Roseomonadaceae</taxon>
        <taxon>Muricoccus</taxon>
    </lineage>
</organism>
<name>A0A1M6KRX6_9PROT</name>
<dbReference type="AlphaFoldDB" id="A0A1M6KRX6"/>
<evidence type="ECO:0000259" key="2">
    <source>
        <dbReference type="Pfam" id="PF13191"/>
    </source>
</evidence>
<dbReference type="InterPro" id="IPR008571">
    <property type="entry name" value="HerA-like"/>
</dbReference>
<dbReference type="InterPro" id="IPR014588">
    <property type="entry name" value="ATPase_Atu1862_pred"/>
</dbReference>
<evidence type="ECO:0000313" key="3">
    <source>
        <dbReference type="EMBL" id="SHJ61626.1"/>
    </source>
</evidence>
<keyword evidence="4" id="KW-1185">Reference proteome</keyword>
<dbReference type="SUPFAM" id="SSF52540">
    <property type="entry name" value="P-loop containing nucleoside triphosphate hydrolases"/>
    <property type="match status" value="1"/>
</dbReference>
<feature type="region of interest" description="Disordered" evidence="1">
    <location>
        <begin position="310"/>
        <end position="333"/>
    </location>
</feature>
<evidence type="ECO:0000313" key="4">
    <source>
        <dbReference type="Proteomes" id="UP000184387"/>
    </source>
</evidence>
<feature type="compositionally biased region" description="Low complexity" evidence="1">
    <location>
        <begin position="312"/>
        <end position="325"/>
    </location>
</feature>